<evidence type="ECO:0000313" key="1">
    <source>
        <dbReference type="EMBL" id="KAG0250983.1"/>
    </source>
</evidence>
<proteinExistence type="predicted"/>
<protein>
    <submittedName>
        <fullName evidence="1">Uncharacterized protein</fullName>
    </submittedName>
</protein>
<organism evidence="1 2">
    <name type="scientific">Actinomortierella ambigua</name>
    <dbReference type="NCBI Taxonomy" id="1343610"/>
    <lineage>
        <taxon>Eukaryota</taxon>
        <taxon>Fungi</taxon>
        <taxon>Fungi incertae sedis</taxon>
        <taxon>Mucoromycota</taxon>
        <taxon>Mortierellomycotina</taxon>
        <taxon>Mortierellomycetes</taxon>
        <taxon>Mortierellales</taxon>
        <taxon>Mortierellaceae</taxon>
        <taxon>Actinomortierella</taxon>
    </lineage>
</organism>
<sequence length="156" mass="16595">ASVPLAAVGSAPESSAISREDLSHSISELASRAALSNIAPRFSPPPETNCSGTLQSAIDALKSVEDRVRKIPDIDPSILSVVEQVVQRAISLLQDALPKDISKVLDVLEDLAEYLEPIVPPAMEPLLAILQCVRQIVPKDPANPGTKNTLTSPQEM</sequence>
<dbReference type="Proteomes" id="UP000807716">
    <property type="component" value="Unassembled WGS sequence"/>
</dbReference>
<dbReference type="EMBL" id="JAAAJB010000803">
    <property type="protein sequence ID" value="KAG0250983.1"/>
    <property type="molecule type" value="Genomic_DNA"/>
</dbReference>
<gene>
    <name evidence="1" type="ORF">DFQ27_009110</name>
</gene>
<evidence type="ECO:0000313" key="2">
    <source>
        <dbReference type="Proteomes" id="UP000807716"/>
    </source>
</evidence>
<reference evidence="1" key="1">
    <citation type="journal article" date="2020" name="Fungal Divers.">
        <title>Resolving the Mortierellaceae phylogeny through synthesis of multi-gene phylogenetics and phylogenomics.</title>
        <authorList>
            <person name="Vandepol N."/>
            <person name="Liber J."/>
            <person name="Desiro A."/>
            <person name="Na H."/>
            <person name="Kennedy M."/>
            <person name="Barry K."/>
            <person name="Grigoriev I.V."/>
            <person name="Miller A.N."/>
            <person name="O'Donnell K."/>
            <person name="Stajich J.E."/>
            <person name="Bonito G."/>
        </authorList>
    </citation>
    <scope>NUCLEOTIDE SEQUENCE</scope>
    <source>
        <strain evidence="1">BC1065</strain>
    </source>
</reference>
<name>A0A9P6PP03_9FUNG</name>
<accession>A0A9P6PP03</accession>
<keyword evidence="2" id="KW-1185">Reference proteome</keyword>
<feature type="non-terminal residue" evidence="1">
    <location>
        <position position="1"/>
    </location>
</feature>
<dbReference type="AlphaFoldDB" id="A0A9P6PP03"/>
<comment type="caution">
    <text evidence="1">The sequence shown here is derived from an EMBL/GenBank/DDBJ whole genome shotgun (WGS) entry which is preliminary data.</text>
</comment>